<proteinExistence type="predicted"/>
<gene>
    <name evidence="2" type="ORF">BCR33DRAFT_858067</name>
</gene>
<dbReference type="Proteomes" id="UP000193642">
    <property type="component" value="Unassembled WGS sequence"/>
</dbReference>
<accession>A0A1Y2B2S4</accession>
<dbReference type="AlphaFoldDB" id="A0A1Y2B2S4"/>
<evidence type="ECO:0000256" key="1">
    <source>
        <dbReference type="SAM" id="Phobius"/>
    </source>
</evidence>
<protein>
    <submittedName>
        <fullName evidence="2">Uncharacterized protein</fullName>
    </submittedName>
</protein>
<organism evidence="2 3">
    <name type="scientific">Rhizoclosmatium globosum</name>
    <dbReference type="NCBI Taxonomy" id="329046"/>
    <lineage>
        <taxon>Eukaryota</taxon>
        <taxon>Fungi</taxon>
        <taxon>Fungi incertae sedis</taxon>
        <taxon>Chytridiomycota</taxon>
        <taxon>Chytridiomycota incertae sedis</taxon>
        <taxon>Chytridiomycetes</taxon>
        <taxon>Chytridiales</taxon>
        <taxon>Chytriomycetaceae</taxon>
        <taxon>Rhizoclosmatium</taxon>
    </lineage>
</organism>
<dbReference type="EMBL" id="MCGO01000095">
    <property type="protein sequence ID" value="ORY28385.1"/>
    <property type="molecule type" value="Genomic_DNA"/>
</dbReference>
<keyword evidence="1" id="KW-1133">Transmembrane helix</keyword>
<name>A0A1Y2B2S4_9FUNG</name>
<keyword evidence="3" id="KW-1185">Reference proteome</keyword>
<evidence type="ECO:0000313" key="2">
    <source>
        <dbReference type="EMBL" id="ORY28385.1"/>
    </source>
</evidence>
<sequence length="120" mass="12872">MNQAVETTTVQPAVTEAPTGFPLPTNDPVLLFFGAPVPPGWPIEYPWPPGSTHYIETPAAYTYQSFQSFNRTSNTTSTVVIILGVVLAALVALCACAVVYSVVGKDLEGKRRRSGGVWES</sequence>
<keyword evidence="1" id="KW-0472">Membrane</keyword>
<evidence type="ECO:0000313" key="3">
    <source>
        <dbReference type="Proteomes" id="UP000193642"/>
    </source>
</evidence>
<reference evidence="2 3" key="1">
    <citation type="submission" date="2016-07" db="EMBL/GenBank/DDBJ databases">
        <title>Pervasive Adenine N6-methylation of Active Genes in Fungi.</title>
        <authorList>
            <consortium name="DOE Joint Genome Institute"/>
            <person name="Mondo S.J."/>
            <person name="Dannebaum R.O."/>
            <person name="Kuo R.C."/>
            <person name="Labutti K."/>
            <person name="Haridas S."/>
            <person name="Kuo A."/>
            <person name="Salamov A."/>
            <person name="Ahrendt S.R."/>
            <person name="Lipzen A."/>
            <person name="Sullivan W."/>
            <person name="Andreopoulos W.B."/>
            <person name="Clum A."/>
            <person name="Lindquist E."/>
            <person name="Daum C."/>
            <person name="Ramamoorthy G.K."/>
            <person name="Gryganskyi A."/>
            <person name="Culley D."/>
            <person name="Magnuson J.K."/>
            <person name="James T.Y."/>
            <person name="O'Malley M.A."/>
            <person name="Stajich J.E."/>
            <person name="Spatafora J.W."/>
            <person name="Visel A."/>
            <person name="Grigoriev I.V."/>
        </authorList>
    </citation>
    <scope>NUCLEOTIDE SEQUENCE [LARGE SCALE GENOMIC DNA]</scope>
    <source>
        <strain evidence="2 3">JEL800</strain>
    </source>
</reference>
<keyword evidence="1" id="KW-0812">Transmembrane</keyword>
<comment type="caution">
    <text evidence="2">The sequence shown here is derived from an EMBL/GenBank/DDBJ whole genome shotgun (WGS) entry which is preliminary data.</text>
</comment>
<feature type="transmembrane region" description="Helical" evidence="1">
    <location>
        <begin position="79"/>
        <end position="103"/>
    </location>
</feature>